<dbReference type="GO" id="GO:0003700">
    <property type="term" value="F:DNA-binding transcription factor activity"/>
    <property type="evidence" value="ECO:0007669"/>
    <property type="project" value="InterPro"/>
</dbReference>
<comment type="caution">
    <text evidence="6">The sequence shown here is derived from an EMBL/GenBank/DDBJ whole genome shotgun (WGS) entry which is preliminary data.</text>
</comment>
<dbReference type="AlphaFoldDB" id="A0AAW4VXI0"/>
<sequence>MKVFSEPGVLSRSERFFSTPSATARRLFYYVTRVGHYYYDARYNFLDSCDIAHLESHKNLFLTYVRSGTMYFETDQLYCAERGQIGLVDCRRPHHFYTKGDAEALWIHFDGANAAAFFEQILAFRGGRQVLTPPADLRIEQELAQIISGLRTGDMTELDRSQRIYRILCALLFPAQAGPDRKNDAIAQAVKYIGEHLFESLSVEKVADAVSLSPSHFSRLFRSTTGFSPHEYIMLHRIDEAKALLQSTSLSVKEIAFRVGYRSEVNFITAFTEKTGATPTQFRRSTL</sequence>
<dbReference type="SMART" id="SM00342">
    <property type="entry name" value="HTH_ARAC"/>
    <property type="match status" value="1"/>
</dbReference>
<keyword evidence="1" id="KW-0805">Transcription regulation</keyword>
<evidence type="ECO:0000256" key="1">
    <source>
        <dbReference type="ARBA" id="ARBA00023015"/>
    </source>
</evidence>
<protein>
    <submittedName>
        <fullName evidence="6">AraC family transcriptional regulator</fullName>
    </submittedName>
</protein>
<evidence type="ECO:0000259" key="5">
    <source>
        <dbReference type="PROSITE" id="PS01124"/>
    </source>
</evidence>
<dbReference type="PROSITE" id="PS00041">
    <property type="entry name" value="HTH_ARAC_FAMILY_1"/>
    <property type="match status" value="1"/>
</dbReference>
<dbReference type="InterPro" id="IPR018060">
    <property type="entry name" value="HTH_AraC"/>
</dbReference>
<proteinExistence type="predicted"/>
<evidence type="ECO:0000256" key="4">
    <source>
        <dbReference type="ARBA" id="ARBA00023163"/>
    </source>
</evidence>
<organism evidence="6 7">
    <name type="scientific">Agathobaculum butyriciproducens</name>
    <dbReference type="NCBI Taxonomy" id="1628085"/>
    <lineage>
        <taxon>Bacteria</taxon>
        <taxon>Bacillati</taxon>
        <taxon>Bacillota</taxon>
        <taxon>Clostridia</taxon>
        <taxon>Eubacteriales</taxon>
        <taxon>Butyricicoccaceae</taxon>
        <taxon>Agathobaculum</taxon>
    </lineage>
</organism>
<reference evidence="6 7" key="1">
    <citation type="submission" date="2021-10" db="EMBL/GenBank/DDBJ databases">
        <title>Anaerobic single-cell dispensing facilitates the cultivation of human gut bacteria.</title>
        <authorList>
            <person name="Afrizal A."/>
        </authorList>
    </citation>
    <scope>NUCLEOTIDE SEQUENCE [LARGE SCALE GENOMIC DNA]</scope>
    <source>
        <strain evidence="6 7">CLA-AA-H270</strain>
    </source>
</reference>
<dbReference type="GO" id="GO:0043565">
    <property type="term" value="F:sequence-specific DNA binding"/>
    <property type="evidence" value="ECO:0007669"/>
    <property type="project" value="InterPro"/>
</dbReference>
<gene>
    <name evidence="6" type="ORF">LKD22_06140</name>
</gene>
<evidence type="ECO:0000256" key="2">
    <source>
        <dbReference type="ARBA" id="ARBA00023125"/>
    </source>
</evidence>
<dbReference type="PROSITE" id="PS01124">
    <property type="entry name" value="HTH_ARAC_FAMILY_2"/>
    <property type="match status" value="1"/>
</dbReference>
<dbReference type="Pfam" id="PF12833">
    <property type="entry name" value="HTH_18"/>
    <property type="match status" value="1"/>
</dbReference>
<dbReference type="RefSeq" id="WP_227600563.1">
    <property type="nucleotide sequence ID" value="NZ_JAJEPX010000013.1"/>
</dbReference>
<dbReference type="GeneID" id="98659937"/>
<dbReference type="EMBL" id="JAJEPX010000013">
    <property type="protein sequence ID" value="MCC2176704.1"/>
    <property type="molecule type" value="Genomic_DNA"/>
</dbReference>
<name>A0AAW4VXI0_9FIRM</name>
<dbReference type="InterPro" id="IPR009057">
    <property type="entry name" value="Homeodomain-like_sf"/>
</dbReference>
<keyword evidence="2" id="KW-0238">DNA-binding</keyword>
<dbReference type="PANTHER" id="PTHR46796:SF6">
    <property type="entry name" value="ARAC SUBFAMILY"/>
    <property type="match status" value="1"/>
</dbReference>
<dbReference type="Proteomes" id="UP001298753">
    <property type="component" value="Unassembled WGS sequence"/>
</dbReference>
<dbReference type="InterPro" id="IPR018062">
    <property type="entry name" value="HTH_AraC-typ_CS"/>
</dbReference>
<dbReference type="InterPro" id="IPR020449">
    <property type="entry name" value="Tscrpt_reg_AraC-type_HTH"/>
</dbReference>
<accession>A0AAW4VXI0</accession>
<dbReference type="SUPFAM" id="SSF46689">
    <property type="entry name" value="Homeodomain-like"/>
    <property type="match status" value="2"/>
</dbReference>
<evidence type="ECO:0000256" key="3">
    <source>
        <dbReference type="ARBA" id="ARBA00023159"/>
    </source>
</evidence>
<keyword evidence="7" id="KW-1185">Reference proteome</keyword>
<keyword evidence="3" id="KW-0010">Activator</keyword>
<dbReference type="InterPro" id="IPR050204">
    <property type="entry name" value="AraC_XylS_family_regulators"/>
</dbReference>
<dbReference type="PRINTS" id="PR00032">
    <property type="entry name" value="HTHARAC"/>
</dbReference>
<dbReference type="PANTHER" id="PTHR46796">
    <property type="entry name" value="HTH-TYPE TRANSCRIPTIONAL ACTIVATOR RHAS-RELATED"/>
    <property type="match status" value="1"/>
</dbReference>
<feature type="domain" description="HTH araC/xylS-type" evidence="5">
    <location>
        <begin position="187"/>
        <end position="285"/>
    </location>
</feature>
<evidence type="ECO:0000313" key="7">
    <source>
        <dbReference type="Proteomes" id="UP001298753"/>
    </source>
</evidence>
<evidence type="ECO:0000313" key="6">
    <source>
        <dbReference type="EMBL" id="MCC2176704.1"/>
    </source>
</evidence>
<keyword evidence="4" id="KW-0804">Transcription</keyword>
<dbReference type="Gene3D" id="1.10.10.60">
    <property type="entry name" value="Homeodomain-like"/>
    <property type="match status" value="2"/>
</dbReference>
<dbReference type="SUPFAM" id="SSF51215">
    <property type="entry name" value="Regulatory protein AraC"/>
    <property type="match status" value="1"/>
</dbReference>
<dbReference type="InterPro" id="IPR037923">
    <property type="entry name" value="HTH-like"/>
</dbReference>